<evidence type="ECO:0000313" key="3">
    <source>
        <dbReference type="Proteomes" id="UP001337655"/>
    </source>
</evidence>
<protein>
    <submittedName>
        <fullName evidence="2">Uncharacterized protein</fullName>
    </submittedName>
</protein>
<dbReference type="AlphaFoldDB" id="A0AAV9P6B9"/>
<feature type="region of interest" description="Disordered" evidence="1">
    <location>
        <begin position="123"/>
        <end position="148"/>
    </location>
</feature>
<sequence length="148" mass="16729">MRNVHKHYPLLHVAFGSVVRVHNKAIAVSCFIDDCRANAHGPFPVYFQGMRGLQIHVRQSHPGYEGLSLEQVARRCTKVELSAEDALLVERGRPPKTPIDYVFKDGMRVEGLRAKSVTVVEQAPPAKRRKVVEDDSDDSDDRKWLESP</sequence>
<dbReference type="Proteomes" id="UP001337655">
    <property type="component" value="Unassembled WGS sequence"/>
</dbReference>
<evidence type="ECO:0000313" key="2">
    <source>
        <dbReference type="EMBL" id="KAK5167167.1"/>
    </source>
</evidence>
<proteinExistence type="predicted"/>
<evidence type="ECO:0000256" key="1">
    <source>
        <dbReference type="SAM" id="MobiDB-lite"/>
    </source>
</evidence>
<dbReference type="RefSeq" id="XP_064656975.1">
    <property type="nucleotide sequence ID" value="XM_064805133.1"/>
</dbReference>
<accession>A0AAV9P6B9</accession>
<organism evidence="2 3">
    <name type="scientific">Saxophila tyrrhenica</name>
    <dbReference type="NCBI Taxonomy" id="1690608"/>
    <lineage>
        <taxon>Eukaryota</taxon>
        <taxon>Fungi</taxon>
        <taxon>Dikarya</taxon>
        <taxon>Ascomycota</taxon>
        <taxon>Pezizomycotina</taxon>
        <taxon>Dothideomycetes</taxon>
        <taxon>Dothideomycetidae</taxon>
        <taxon>Mycosphaerellales</taxon>
        <taxon>Extremaceae</taxon>
        <taxon>Saxophila</taxon>
    </lineage>
</organism>
<dbReference type="EMBL" id="JAVRRT010000012">
    <property type="protein sequence ID" value="KAK5167167.1"/>
    <property type="molecule type" value="Genomic_DNA"/>
</dbReference>
<gene>
    <name evidence="2" type="ORF">LTR77_007897</name>
</gene>
<name>A0AAV9P6B9_9PEZI</name>
<comment type="caution">
    <text evidence="2">The sequence shown here is derived from an EMBL/GenBank/DDBJ whole genome shotgun (WGS) entry which is preliminary data.</text>
</comment>
<dbReference type="GeneID" id="89929232"/>
<reference evidence="2 3" key="1">
    <citation type="submission" date="2023-08" db="EMBL/GenBank/DDBJ databases">
        <title>Black Yeasts Isolated from many extreme environments.</title>
        <authorList>
            <person name="Coleine C."/>
            <person name="Stajich J.E."/>
            <person name="Selbmann L."/>
        </authorList>
    </citation>
    <scope>NUCLEOTIDE SEQUENCE [LARGE SCALE GENOMIC DNA]</scope>
    <source>
        <strain evidence="2 3">CCFEE 5935</strain>
    </source>
</reference>
<keyword evidence="3" id="KW-1185">Reference proteome</keyword>